<feature type="compositionally biased region" description="Basic and acidic residues" evidence="1">
    <location>
        <begin position="46"/>
        <end position="57"/>
    </location>
</feature>
<keyword evidence="3" id="KW-1185">Reference proteome</keyword>
<dbReference type="Proteomes" id="UP000620262">
    <property type="component" value="Unassembled WGS sequence"/>
</dbReference>
<evidence type="ECO:0000313" key="3">
    <source>
        <dbReference type="Proteomes" id="UP000620262"/>
    </source>
</evidence>
<dbReference type="EMBL" id="JADBEC010000001">
    <property type="protein sequence ID" value="MBE1502937.1"/>
    <property type="molecule type" value="Genomic_DNA"/>
</dbReference>
<name>A0ABR9IIC8_RHIVS</name>
<sequence>MSKTNADDIRKKTERQVENTSAGGHLGGTYFGQQPDGKTASSSSSEARKSRPNDGSN</sequence>
<protein>
    <submittedName>
        <fullName evidence="2">Uncharacterized protein</fullName>
    </submittedName>
</protein>
<evidence type="ECO:0000256" key="1">
    <source>
        <dbReference type="SAM" id="MobiDB-lite"/>
    </source>
</evidence>
<comment type="caution">
    <text evidence="2">The sequence shown here is derived from an EMBL/GenBank/DDBJ whole genome shotgun (WGS) entry which is preliminary data.</text>
</comment>
<feature type="compositionally biased region" description="Basic and acidic residues" evidence="1">
    <location>
        <begin position="1"/>
        <end position="17"/>
    </location>
</feature>
<gene>
    <name evidence="2" type="ORF">H4W29_000118</name>
</gene>
<evidence type="ECO:0000313" key="2">
    <source>
        <dbReference type="EMBL" id="MBE1502937.1"/>
    </source>
</evidence>
<reference evidence="2 3" key="1">
    <citation type="submission" date="2020-10" db="EMBL/GenBank/DDBJ databases">
        <title>Sequencing the genomes of 1000 actinobacteria strains.</title>
        <authorList>
            <person name="Klenk H.-P."/>
        </authorList>
    </citation>
    <scope>NUCLEOTIDE SEQUENCE [LARGE SCALE GENOMIC DNA]</scope>
    <source>
        <strain evidence="2 3">DSM 7307</strain>
    </source>
</reference>
<organism evidence="2 3">
    <name type="scientific">Rhizobium viscosum</name>
    <name type="common">Arthrobacter viscosus</name>
    <dbReference type="NCBI Taxonomy" id="1673"/>
    <lineage>
        <taxon>Bacteria</taxon>
        <taxon>Pseudomonadati</taxon>
        <taxon>Pseudomonadota</taxon>
        <taxon>Alphaproteobacteria</taxon>
        <taxon>Hyphomicrobiales</taxon>
        <taxon>Rhizobiaceae</taxon>
        <taxon>Rhizobium/Agrobacterium group</taxon>
        <taxon>Rhizobium</taxon>
    </lineage>
</organism>
<dbReference type="RefSeq" id="WP_192727230.1">
    <property type="nucleotide sequence ID" value="NZ_BAAAVL010000003.1"/>
</dbReference>
<accession>A0ABR9IIC8</accession>
<proteinExistence type="predicted"/>
<feature type="region of interest" description="Disordered" evidence="1">
    <location>
        <begin position="1"/>
        <end position="57"/>
    </location>
</feature>